<name>A0A8S1IRH3_9CHLO</name>
<dbReference type="Proteomes" id="UP000708148">
    <property type="component" value="Unassembled WGS sequence"/>
</dbReference>
<accession>A0A8S1IRH3</accession>
<dbReference type="AlphaFoldDB" id="A0A8S1IRH3"/>
<feature type="compositionally biased region" description="Acidic residues" evidence="1">
    <location>
        <begin position="137"/>
        <end position="153"/>
    </location>
</feature>
<evidence type="ECO:0000256" key="1">
    <source>
        <dbReference type="SAM" id="MobiDB-lite"/>
    </source>
</evidence>
<dbReference type="OrthoDB" id="10055257at2759"/>
<feature type="compositionally biased region" description="Acidic residues" evidence="1">
    <location>
        <begin position="173"/>
        <end position="187"/>
    </location>
</feature>
<gene>
    <name evidence="2" type="ORF">OSTQU699_LOCUS1414</name>
</gene>
<protein>
    <submittedName>
        <fullName evidence="2">Uncharacterized protein</fullName>
    </submittedName>
</protein>
<feature type="region of interest" description="Disordered" evidence="1">
    <location>
        <begin position="173"/>
        <end position="226"/>
    </location>
</feature>
<evidence type="ECO:0000313" key="2">
    <source>
        <dbReference type="EMBL" id="CAD7696053.1"/>
    </source>
</evidence>
<dbReference type="EMBL" id="CAJHUC010000428">
    <property type="protein sequence ID" value="CAD7696053.1"/>
    <property type="molecule type" value="Genomic_DNA"/>
</dbReference>
<reference evidence="2" key="1">
    <citation type="submission" date="2020-12" db="EMBL/GenBank/DDBJ databases">
        <authorList>
            <person name="Iha C."/>
        </authorList>
    </citation>
    <scope>NUCLEOTIDE SEQUENCE</scope>
</reference>
<keyword evidence="3" id="KW-1185">Reference proteome</keyword>
<evidence type="ECO:0000313" key="3">
    <source>
        <dbReference type="Proteomes" id="UP000708148"/>
    </source>
</evidence>
<sequence length="586" mass="65148">MLEVLHCRALLEEGFVSHWDPAGSAKHLVDVAVRAGVASKDTTLLLLHEAQQFLDNGVPCPEDHPGHAKWKELEKKGREGGEADKRAAQEGRIRELEGYVKLYQELGEFERPEEAKDKCKKRKKAGRDPFAESGAWADEEDDGVSESGSDDGEGYGGSQDYLQDLCYVEACEDSLEEEEEEEDDDCDMGFSLFDGSSSVGGARDGPSERPRPSGAPPAGSGRIPLSAPCSAMRKESPCQAPPPALGGVVVAKPLTGEEYLNEIKEAFGSECSPEEKLEKAYWQYMQQRKEHEDRPSFYVYAADCFREHGADAGLCVNIISNVLEMQLRDAQTSRVVAYHMISHRKWDDAVCLLEAVEEMAPEEPQSHLDIAWCRFMRVRQDPGACADLGAELRCVIAKLVKVAKGQWPERFSQIEWPALLLLSWVVDWADRECPGEGETHWPEGDLPSKCRIEGIRLALLVWMGWDTDHTDIDLHVREPDQREVYYGRNRSDFTGAHLSKDFTQGYGPEVYILRKGVEGQYVVSANYFASHQASMTTGGTSAVLWTVKNLGSAAEEEVEFKSARLTSNKQKEAVLTVNLPRSQAGD</sequence>
<organism evidence="2 3">
    <name type="scientific">Ostreobium quekettii</name>
    <dbReference type="NCBI Taxonomy" id="121088"/>
    <lineage>
        <taxon>Eukaryota</taxon>
        <taxon>Viridiplantae</taxon>
        <taxon>Chlorophyta</taxon>
        <taxon>core chlorophytes</taxon>
        <taxon>Ulvophyceae</taxon>
        <taxon>TCBD clade</taxon>
        <taxon>Bryopsidales</taxon>
        <taxon>Ostreobineae</taxon>
        <taxon>Ostreobiaceae</taxon>
        <taxon>Ostreobium</taxon>
    </lineage>
</organism>
<proteinExistence type="predicted"/>
<feature type="region of interest" description="Disordered" evidence="1">
    <location>
        <begin position="113"/>
        <end position="159"/>
    </location>
</feature>
<comment type="caution">
    <text evidence="2">The sequence shown here is derived from an EMBL/GenBank/DDBJ whole genome shotgun (WGS) entry which is preliminary data.</text>
</comment>